<evidence type="ECO:0000313" key="8">
    <source>
        <dbReference type="EMBL" id="ODV98032.1"/>
    </source>
</evidence>
<dbReference type="PRINTS" id="PR00625">
    <property type="entry name" value="JDOMAIN"/>
</dbReference>
<dbReference type="SUPFAM" id="SSF46565">
    <property type="entry name" value="Chaperone J-domain"/>
    <property type="match status" value="1"/>
</dbReference>
<evidence type="ECO:0000256" key="5">
    <source>
        <dbReference type="ARBA" id="ARBA00023136"/>
    </source>
</evidence>
<dbReference type="Pfam" id="PF00226">
    <property type="entry name" value="DnaJ"/>
    <property type="match status" value="1"/>
</dbReference>
<feature type="region of interest" description="Disordered" evidence="6">
    <location>
        <begin position="82"/>
        <end position="126"/>
    </location>
</feature>
<dbReference type="OrthoDB" id="1507364at2759"/>
<reference evidence="9" key="1">
    <citation type="submission" date="2016-05" db="EMBL/GenBank/DDBJ databases">
        <title>Comparative genomics of biotechnologically important yeasts.</title>
        <authorList>
            <consortium name="DOE Joint Genome Institute"/>
            <person name="Riley R."/>
            <person name="Haridas S."/>
            <person name="Wolfe K.H."/>
            <person name="Lopes M.R."/>
            <person name="Hittinger C.T."/>
            <person name="Goker M."/>
            <person name="Salamov A."/>
            <person name="Wisecaver J."/>
            <person name="Long T.M."/>
            <person name="Aerts A.L."/>
            <person name="Barry K."/>
            <person name="Choi C."/>
            <person name="Clum A."/>
            <person name="Coughlan A.Y."/>
            <person name="Deshpande S."/>
            <person name="Douglass A.P."/>
            <person name="Hanson S.J."/>
            <person name="Klenk H.-P."/>
            <person name="Labutti K."/>
            <person name="Lapidus A."/>
            <person name="Lindquist E."/>
            <person name="Lipzen A."/>
            <person name="Meier-Kolthoff J.P."/>
            <person name="Ohm R.A."/>
            <person name="Otillar R.P."/>
            <person name="Pangilinan J."/>
            <person name="Peng Y."/>
            <person name="Rokas A."/>
            <person name="Rosa C.A."/>
            <person name="Scheuner C."/>
            <person name="Sibirny A.A."/>
            <person name="Slot J.C."/>
            <person name="Stielow J.B."/>
            <person name="Sun H."/>
            <person name="Kurtzman C.P."/>
            <person name="Blackwell M."/>
            <person name="Grigoriev I.V."/>
            <person name="Jeffries T.W."/>
        </authorList>
    </citation>
    <scope>NUCLEOTIDE SEQUENCE [LARGE SCALE GENOMIC DNA]</scope>
    <source>
        <strain evidence="9">NRRL Y-2460</strain>
    </source>
</reference>
<dbReference type="Gene3D" id="1.10.287.110">
    <property type="entry name" value="DnaJ domain"/>
    <property type="match status" value="1"/>
</dbReference>
<keyword evidence="3" id="KW-0256">Endoplasmic reticulum</keyword>
<evidence type="ECO:0000259" key="7">
    <source>
        <dbReference type="PROSITE" id="PS50076"/>
    </source>
</evidence>
<organism evidence="8 9">
    <name type="scientific">Pachysolen tannophilus NRRL Y-2460</name>
    <dbReference type="NCBI Taxonomy" id="669874"/>
    <lineage>
        <taxon>Eukaryota</taxon>
        <taxon>Fungi</taxon>
        <taxon>Dikarya</taxon>
        <taxon>Ascomycota</taxon>
        <taxon>Saccharomycotina</taxon>
        <taxon>Pichiomycetes</taxon>
        <taxon>Pachysolenaceae</taxon>
        <taxon>Pachysolen</taxon>
    </lineage>
</organism>
<keyword evidence="2" id="KW-0812">Transmembrane</keyword>
<evidence type="ECO:0000256" key="2">
    <source>
        <dbReference type="ARBA" id="ARBA00022692"/>
    </source>
</evidence>
<gene>
    <name evidence="8" type="ORF">PACTADRAFT_47852</name>
</gene>
<dbReference type="AlphaFoldDB" id="A0A1E4U217"/>
<accession>A0A1E4U217</accession>
<dbReference type="SMART" id="SM00271">
    <property type="entry name" value="DnaJ"/>
    <property type="match status" value="1"/>
</dbReference>
<dbReference type="Pfam" id="PF09320">
    <property type="entry name" value="DUF1977"/>
    <property type="match status" value="1"/>
</dbReference>
<keyword evidence="9" id="KW-1185">Reference proteome</keyword>
<dbReference type="PANTHER" id="PTHR43908">
    <property type="entry name" value="AT29763P-RELATED"/>
    <property type="match status" value="1"/>
</dbReference>
<dbReference type="Proteomes" id="UP000094236">
    <property type="component" value="Unassembled WGS sequence"/>
</dbReference>
<evidence type="ECO:0000313" key="9">
    <source>
        <dbReference type="Proteomes" id="UP000094236"/>
    </source>
</evidence>
<dbReference type="PROSITE" id="PS50076">
    <property type="entry name" value="DNAJ_2"/>
    <property type="match status" value="1"/>
</dbReference>
<proteinExistence type="predicted"/>
<evidence type="ECO:0000256" key="1">
    <source>
        <dbReference type="ARBA" id="ARBA00004389"/>
    </source>
</evidence>
<dbReference type="InterPro" id="IPR015399">
    <property type="entry name" value="DUF1977_DnaJ-like"/>
</dbReference>
<dbReference type="STRING" id="669874.A0A1E4U217"/>
<evidence type="ECO:0000256" key="3">
    <source>
        <dbReference type="ARBA" id="ARBA00022824"/>
    </source>
</evidence>
<dbReference type="InterPro" id="IPR018253">
    <property type="entry name" value="DnaJ_domain_CS"/>
</dbReference>
<dbReference type="InterPro" id="IPR001623">
    <property type="entry name" value="DnaJ_domain"/>
</dbReference>
<name>A0A1E4U217_PACTA</name>
<dbReference type="GO" id="GO:0005789">
    <property type="term" value="C:endoplasmic reticulum membrane"/>
    <property type="evidence" value="ECO:0007669"/>
    <property type="project" value="UniProtKB-SubCell"/>
</dbReference>
<keyword evidence="5" id="KW-0472">Membrane</keyword>
<comment type="subcellular location">
    <subcellularLocation>
        <location evidence="1">Endoplasmic reticulum membrane</location>
        <topology evidence="1">Single-pass membrane protein</topology>
    </subcellularLocation>
</comment>
<dbReference type="InterPro" id="IPR051100">
    <property type="entry name" value="DnaJ_subfamily_B/C"/>
</dbReference>
<protein>
    <recommendedName>
        <fullName evidence="7">J domain-containing protein</fullName>
    </recommendedName>
</protein>
<dbReference type="GO" id="GO:0030544">
    <property type="term" value="F:Hsp70 protein binding"/>
    <property type="evidence" value="ECO:0007669"/>
    <property type="project" value="TreeGrafter"/>
</dbReference>
<dbReference type="EMBL" id="KV454011">
    <property type="protein sequence ID" value="ODV98032.1"/>
    <property type="molecule type" value="Genomic_DNA"/>
</dbReference>
<evidence type="ECO:0000256" key="6">
    <source>
        <dbReference type="SAM" id="MobiDB-lite"/>
    </source>
</evidence>
<dbReference type="CDD" id="cd06257">
    <property type="entry name" value="DnaJ"/>
    <property type="match status" value="1"/>
</dbReference>
<evidence type="ECO:0000256" key="4">
    <source>
        <dbReference type="ARBA" id="ARBA00022989"/>
    </source>
</evidence>
<dbReference type="PANTHER" id="PTHR43908:SF3">
    <property type="entry name" value="AT29763P-RELATED"/>
    <property type="match status" value="1"/>
</dbReference>
<dbReference type="GO" id="GO:0071218">
    <property type="term" value="P:cellular response to misfolded protein"/>
    <property type="evidence" value="ECO:0007669"/>
    <property type="project" value="TreeGrafter"/>
</dbReference>
<keyword evidence="4" id="KW-1133">Transmembrane helix</keyword>
<dbReference type="InterPro" id="IPR036869">
    <property type="entry name" value="J_dom_sf"/>
</dbReference>
<feature type="domain" description="J" evidence="7">
    <location>
        <begin position="25"/>
        <end position="89"/>
    </location>
</feature>
<sequence>MSSEKSYTKEQETIVLKLLSIDKTDYYKILDIQKTATDSEIKKSYRKLAIKLHPDKNNHPKSSEAFKKLAKAFEVLNDPDKKRIFDQTGSDPDSRGMGTGSSSGFADSPFASGGTQFPFQRNPFGSGASMGGASPFGMEDDLLNFLFNGGGNSFAFGNGNGFTFHFGGPAGYNSYAQQQRQRQRERQQQQQQQQRQRTEPQTPLQALKENFRQFFPLILFLLIPLISNLLAGNDDLHSKSTLPKFSFEPQPSLPVERVTSRFHIPYYINEKTFTDYGGYEDKNKKENNKNNAKLSLLDKKIENVYINDLKVKCNREENYKNRAIEDSYGILFVNKEKLKKAEAIELPSCTRLQDLGLL</sequence>
<feature type="region of interest" description="Disordered" evidence="6">
    <location>
        <begin position="173"/>
        <end position="202"/>
    </location>
</feature>
<dbReference type="PROSITE" id="PS00636">
    <property type="entry name" value="DNAJ_1"/>
    <property type="match status" value="1"/>
</dbReference>